<name>A0A395P0J6_TRIAR</name>
<reference evidence="2 3" key="1">
    <citation type="journal article" date="2018" name="PLoS Pathog.">
        <title>Evolution of structural diversity of trichothecenes, a family of toxins produced by plant pathogenic and entomopathogenic fungi.</title>
        <authorList>
            <person name="Proctor R.H."/>
            <person name="McCormick S.P."/>
            <person name="Kim H.S."/>
            <person name="Cardoza R.E."/>
            <person name="Stanley A.M."/>
            <person name="Lindo L."/>
            <person name="Kelly A."/>
            <person name="Brown D.W."/>
            <person name="Lee T."/>
            <person name="Vaughan M.M."/>
            <person name="Alexander N.J."/>
            <person name="Busman M."/>
            <person name="Gutierrez S."/>
        </authorList>
    </citation>
    <scope>NUCLEOTIDE SEQUENCE [LARGE SCALE GENOMIC DNA]</scope>
    <source>
        <strain evidence="2 3">IBT 40837</strain>
    </source>
</reference>
<evidence type="ECO:0000313" key="3">
    <source>
        <dbReference type="Proteomes" id="UP000266272"/>
    </source>
</evidence>
<gene>
    <name evidence="2" type="ORF">TARUN_333</name>
</gene>
<accession>A0A395P0J6</accession>
<evidence type="ECO:0000313" key="2">
    <source>
        <dbReference type="EMBL" id="RFU81870.1"/>
    </source>
</evidence>
<dbReference type="EMBL" id="PXOA01000020">
    <property type="protein sequence ID" value="RFU81870.1"/>
    <property type="molecule type" value="Genomic_DNA"/>
</dbReference>
<protein>
    <submittedName>
        <fullName evidence="2">Uncharacterized protein</fullName>
    </submittedName>
</protein>
<organism evidence="2 3">
    <name type="scientific">Trichoderma arundinaceum</name>
    <dbReference type="NCBI Taxonomy" id="490622"/>
    <lineage>
        <taxon>Eukaryota</taxon>
        <taxon>Fungi</taxon>
        <taxon>Dikarya</taxon>
        <taxon>Ascomycota</taxon>
        <taxon>Pezizomycotina</taxon>
        <taxon>Sordariomycetes</taxon>
        <taxon>Hypocreomycetidae</taxon>
        <taxon>Hypocreales</taxon>
        <taxon>Hypocreaceae</taxon>
        <taxon>Trichoderma</taxon>
    </lineage>
</organism>
<dbReference type="AlphaFoldDB" id="A0A395P0J6"/>
<proteinExistence type="predicted"/>
<evidence type="ECO:0000256" key="1">
    <source>
        <dbReference type="SAM" id="MobiDB-lite"/>
    </source>
</evidence>
<keyword evidence="3" id="KW-1185">Reference proteome</keyword>
<feature type="region of interest" description="Disordered" evidence="1">
    <location>
        <begin position="1"/>
        <end position="27"/>
    </location>
</feature>
<sequence>MHIQHTPHQLCPPPTPTCEDDEDKDKAEKQIALGPGECISLRAWEWLKDVDAQDASHTVNRANNQIALALGFSFLIPFSSRKP</sequence>
<dbReference type="Proteomes" id="UP000266272">
    <property type="component" value="Unassembled WGS sequence"/>
</dbReference>
<comment type="caution">
    <text evidence="2">The sequence shown here is derived from an EMBL/GenBank/DDBJ whole genome shotgun (WGS) entry which is preliminary data.</text>
</comment>